<sequence>MQVLVVGAGKLATELLRSHQLDPAVCHVMPWSDGARADAGRSDASHSAARRHDTRSIVVHAGSGRELPDAIAFCRATGSTLIELSTGSGLETGSHDFPVVLCPNTNILMLKFMSMLETSGHLFRDCNISVTESHQASKTSVPGTAVDIGQSLGVPAHDIRSVRAPAEQRDALQIPGDQLGRHAFHRIRIEDGACSLQFESRVYGASPYADGVSRIVDAVRQRDLERRRYSIVEFIRNGWL</sequence>
<evidence type="ECO:0000313" key="2">
    <source>
        <dbReference type="EMBL" id="VVU49203.1"/>
    </source>
</evidence>
<dbReference type="EMBL" id="JAFCIQ010000008">
    <property type="protein sequence ID" value="MBM2767522.1"/>
    <property type="molecule type" value="Genomic_DNA"/>
</dbReference>
<protein>
    <submittedName>
        <fullName evidence="2">Dihydrodipicolinate reductase</fullName>
    </submittedName>
</protein>
<dbReference type="EMBL" id="CABVLY010000005">
    <property type="protein sequence ID" value="VVU49203.1"/>
    <property type="molecule type" value="Genomic_DNA"/>
</dbReference>
<dbReference type="GeneID" id="56499936"/>
<keyword evidence="4" id="KW-1185">Reference proteome</keyword>
<reference evidence="1 4" key="2">
    <citation type="submission" date="2021-02" db="EMBL/GenBank/DDBJ databases">
        <title>Draft genome of the type strains Burkholderia anthina DSM16086.</title>
        <authorList>
            <person name="Hertel R."/>
            <person name="Meissner J."/>
            <person name="Poehlein A."/>
            <person name="Daniel R."/>
            <person name="Commichau F.M."/>
        </authorList>
    </citation>
    <scope>NUCLEOTIDE SEQUENCE [LARGE SCALE GENOMIC DNA]</scope>
    <source>
        <strain evidence="1 4">DSM 16086</strain>
    </source>
</reference>
<dbReference type="PANTHER" id="PTHR20836">
    <property type="entry name" value="DIHYDRODIPICOLINATE REDUCTASE"/>
    <property type="match status" value="1"/>
</dbReference>
<dbReference type="Proteomes" id="UP000755577">
    <property type="component" value="Unassembled WGS sequence"/>
</dbReference>
<organism evidence="2 3">
    <name type="scientific">Burkholderia anthina</name>
    <dbReference type="NCBI Taxonomy" id="179879"/>
    <lineage>
        <taxon>Bacteria</taxon>
        <taxon>Pseudomonadati</taxon>
        <taxon>Pseudomonadota</taxon>
        <taxon>Betaproteobacteria</taxon>
        <taxon>Burkholderiales</taxon>
        <taxon>Burkholderiaceae</taxon>
        <taxon>Burkholderia</taxon>
        <taxon>Burkholderia cepacia complex</taxon>
    </lineage>
</organism>
<dbReference type="RefSeq" id="WP_174925903.1">
    <property type="nucleotide sequence ID" value="NZ_CABVLY010000005.1"/>
</dbReference>
<evidence type="ECO:0000313" key="3">
    <source>
        <dbReference type="Proteomes" id="UP000494201"/>
    </source>
</evidence>
<reference evidence="2 3" key="1">
    <citation type="submission" date="2019-09" db="EMBL/GenBank/DDBJ databases">
        <authorList>
            <person name="Depoorter E."/>
        </authorList>
    </citation>
    <scope>NUCLEOTIDE SEQUENCE [LARGE SCALE GENOMIC DNA]</scope>
    <source>
        <strain evidence="2">LMG 20980</strain>
    </source>
</reference>
<accession>A0A6P2G6B5</accession>
<dbReference type="AlphaFoldDB" id="A0A6P2G6B5"/>
<dbReference type="InterPro" id="IPR023940">
    <property type="entry name" value="DHDPR_bac"/>
</dbReference>
<dbReference type="GO" id="GO:0009089">
    <property type="term" value="P:lysine biosynthetic process via diaminopimelate"/>
    <property type="evidence" value="ECO:0007669"/>
    <property type="project" value="InterPro"/>
</dbReference>
<dbReference type="GO" id="GO:0019877">
    <property type="term" value="P:diaminopimelate biosynthetic process"/>
    <property type="evidence" value="ECO:0007669"/>
    <property type="project" value="TreeGrafter"/>
</dbReference>
<proteinExistence type="predicted"/>
<name>A0A6P2G6B5_9BURK</name>
<dbReference type="PANTHER" id="PTHR20836:SF0">
    <property type="entry name" value="4-HYDROXY-TETRAHYDRODIPICOLINATE REDUCTASE 1, CHLOROPLASTIC-RELATED"/>
    <property type="match status" value="1"/>
</dbReference>
<dbReference type="Proteomes" id="UP000494201">
    <property type="component" value="Unassembled WGS sequence"/>
</dbReference>
<evidence type="ECO:0000313" key="4">
    <source>
        <dbReference type="Proteomes" id="UP000755577"/>
    </source>
</evidence>
<evidence type="ECO:0000313" key="1">
    <source>
        <dbReference type="EMBL" id="MBM2767522.1"/>
    </source>
</evidence>
<dbReference type="GO" id="GO:0008839">
    <property type="term" value="F:4-hydroxy-tetrahydrodipicolinate reductase"/>
    <property type="evidence" value="ECO:0007669"/>
    <property type="project" value="InterPro"/>
</dbReference>
<gene>
    <name evidence="2" type="ORF">BAN20980_01902</name>
    <name evidence="1" type="ORF">JQK92_13895</name>
</gene>